<keyword evidence="3 8" id="KW-0479">Metal-binding</keyword>
<evidence type="ECO:0000313" key="10">
    <source>
        <dbReference type="Proteomes" id="UP000237839"/>
    </source>
</evidence>
<protein>
    <submittedName>
        <fullName evidence="9">NADH-quinone oxidoreductase, E subunit</fullName>
    </submittedName>
</protein>
<dbReference type="PIRSF" id="PIRSF000216">
    <property type="entry name" value="NADH_DH_24kDa"/>
    <property type="match status" value="1"/>
</dbReference>
<evidence type="ECO:0000256" key="3">
    <source>
        <dbReference type="ARBA" id="ARBA00022723"/>
    </source>
</evidence>
<reference evidence="9 10" key="1">
    <citation type="submission" date="2018-02" db="EMBL/GenBank/DDBJ databases">
        <title>Solimicrobium silvestre gen. nov., sp. nov., isolated from alpine forest soil.</title>
        <authorList>
            <person name="Margesin R."/>
            <person name="Albuquerque L."/>
            <person name="Zhang D.-C."/>
            <person name="Froufe H.J.C."/>
            <person name="Severino R."/>
            <person name="Roxo I."/>
            <person name="Egas C."/>
            <person name="Da Costa M.S."/>
        </authorList>
    </citation>
    <scope>NUCLEOTIDE SEQUENCE [LARGE SCALE GENOMIC DNA]</scope>
    <source>
        <strain evidence="9 10">S20-91</strain>
    </source>
</reference>
<dbReference type="GO" id="GO:0003954">
    <property type="term" value="F:NADH dehydrogenase activity"/>
    <property type="evidence" value="ECO:0007669"/>
    <property type="project" value="TreeGrafter"/>
</dbReference>
<dbReference type="InterPro" id="IPR042128">
    <property type="entry name" value="NuoE_dom"/>
</dbReference>
<evidence type="ECO:0000256" key="4">
    <source>
        <dbReference type="ARBA" id="ARBA00023004"/>
    </source>
</evidence>
<name>A0A2S9GVG1_9BURK</name>
<evidence type="ECO:0000256" key="2">
    <source>
        <dbReference type="ARBA" id="ARBA00022714"/>
    </source>
</evidence>
<dbReference type="EMBL" id="PUGF01000020">
    <property type="protein sequence ID" value="PRC91694.1"/>
    <property type="molecule type" value="Genomic_DNA"/>
</dbReference>
<gene>
    <name evidence="9" type="ORF">S2091_3632</name>
</gene>
<feature type="binding site" evidence="8">
    <location>
        <position position="88"/>
    </location>
    <ligand>
        <name>[2Fe-2S] cluster</name>
        <dbReference type="ChEBI" id="CHEBI:190135"/>
    </ligand>
</feature>
<proteinExistence type="inferred from homology"/>
<evidence type="ECO:0000256" key="8">
    <source>
        <dbReference type="PIRSR" id="PIRSR000216-1"/>
    </source>
</evidence>
<comment type="cofactor">
    <cofactor evidence="6">
        <name>[2Fe-2S] cluster</name>
        <dbReference type="ChEBI" id="CHEBI:190135"/>
    </cofactor>
</comment>
<comment type="caution">
    <text evidence="9">The sequence shown here is derived from an EMBL/GenBank/DDBJ whole genome shotgun (WGS) entry which is preliminary data.</text>
</comment>
<keyword evidence="2 8" id="KW-0001">2Fe-2S</keyword>
<evidence type="ECO:0000256" key="6">
    <source>
        <dbReference type="ARBA" id="ARBA00034078"/>
    </source>
</evidence>
<dbReference type="NCBIfam" id="NF005723">
    <property type="entry name" value="PRK07539.1-3"/>
    <property type="match status" value="1"/>
</dbReference>
<dbReference type="FunFam" id="1.10.10.1590:FF:000001">
    <property type="entry name" value="NADH-quinone oxidoreductase subunit E"/>
    <property type="match status" value="1"/>
</dbReference>
<comment type="similarity">
    <text evidence="1">Belongs to the complex I 24 kDa subunit family.</text>
</comment>
<organism evidence="9 10">
    <name type="scientific">Solimicrobium silvestre</name>
    <dbReference type="NCBI Taxonomy" id="2099400"/>
    <lineage>
        <taxon>Bacteria</taxon>
        <taxon>Pseudomonadati</taxon>
        <taxon>Pseudomonadota</taxon>
        <taxon>Betaproteobacteria</taxon>
        <taxon>Burkholderiales</taxon>
        <taxon>Oxalobacteraceae</taxon>
        <taxon>Solimicrobium</taxon>
    </lineage>
</organism>
<dbReference type="Pfam" id="PF01257">
    <property type="entry name" value="2Fe-2S_thioredx"/>
    <property type="match status" value="1"/>
</dbReference>
<keyword evidence="10" id="KW-1185">Reference proteome</keyword>
<comment type="cofactor">
    <cofactor evidence="8">
        <name>[2Fe-2S] cluster</name>
        <dbReference type="ChEBI" id="CHEBI:190135"/>
    </cofactor>
    <text evidence="8">Binds 1 [2Fe-2S] cluster.</text>
</comment>
<dbReference type="InterPro" id="IPR002023">
    <property type="entry name" value="NuoE-like"/>
</dbReference>
<evidence type="ECO:0000256" key="1">
    <source>
        <dbReference type="ARBA" id="ARBA00010643"/>
    </source>
</evidence>
<dbReference type="PANTHER" id="PTHR10371">
    <property type="entry name" value="NADH DEHYDROGENASE UBIQUINONE FLAVOPROTEIN 2, MITOCHONDRIAL"/>
    <property type="match status" value="1"/>
</dbReference>
<dbReference type="CDD" id="cd03064">
    <property type="entry name" value="TRX_Fd_NuoE"/>
    <property type="match status" value="1"/>
</dbReference>
<keyword evidence="4 8" id="KW-0408">Iron</keyword>
<evidence type="ECO:0000256" key="7">
    <source>
        <dbReference type="ARBA" id="ARBA00047712"/>
    </source>
</evidence>
<dbReference type="InterPro" id="IPR041921">
    <property type="entry name" value="NuoE_N"/>
</dbReference>
<feature type="binding site" evidence="8">
    <location>
        <position position="128"/>
    </location>
    <ligand>
        <name>[2Fe-2S] cluster</name>
        <dbReference type="ChEBI" id="CHEBI:190135"/>
    </ligand>
</feature>
<dbReference type="OrthoDB" id="9807941at2"/>
<dbReference type="GO" id="GO:0051537">
    <property type="term" value="F:2 iron, 2 sulfur cluster binding"/>
    <property type="evidence" value="ECO:0007669"/>
    <property type="project" value="UniProtKB-KW"/>
</dbReference>
<comment type="catalytic activity">
    <reaction evidence="7">
        <text>a quinone + NADH + 5 H(+)(in) = a quinol + NAD(+) + 4 H(+)(out)</text>
        <dbReference type="Rhea" id="RHEA:57888"/>
        <dbReference type="ChEBI" id="CHEBI:15378"/>
        <dbReference type="ChEBI" id="CHEBI:24646"/>
        <dbReference type="ChEBI" id="CHEBI:57540"/>
        <dbReference type="ChEBI" id="CHEBI:57945"/>
        <dbReference type="ChEBI" id="CHEBI:132124"/>
    </reaction>
</comment>
<dbReference type="PANTHER" id="PTHR10371:SF3">
    <property type="entry name" value="NADH DEHYDROGENASE [UBIQUINONE] FLAVOPROTEIN 2, MITOCHONDRIAL"/>
    <property type="match status" value="1"/>
</dbReference>
<sequence length="173" mass="19147">MLLSEQTYKKIDREIAKFPDDQRQSAVMAALAIAQDQTSWLPPEVLQEVADYLRMPAVAVQEVATFYNMYNTKPVGQFKITVCTNLPCALSGGEKAAHHLKHKLGIDYRETTADHKFTLMEGECMGACGDAPVMLVNNKRMCSFMSDQKIDALVDELKNTSPADASGNEGSRK</sequence>
<feature type="binding site" evidence="8">
    <location>
        <position position="124"/>
    </location>
    <ligand>
        <name>[2Fe-2S] cluster</name>
        <dbReference type="ChEBI" id="CHEBI:190135"/>
    </ligand>
</feature>
<dbReference type="SUPFAM" id="SSF52833">
    <property type="entry name" value="Thioredoxin-like"/>
    <property type="match status" value="1"/>
</dbReference>
<feature type="binding site" evidence="8">
    <location>
        <position position="83"/>
    </location>
    <ligand>
        <name>[2Fe-2S] cluster</name>
        <dbReference type="ChEBI" id="CHEBI:190135"/>
    </ligand>
</feature>
<dbReference type="Gene3D" id="3.40.30.10">
    <property type="entry name" value="Glutaredoxin"/>
    <property type="match status" value="1"/>
</dbReference>
<keyword evidence="5 8" id="KW-0411">Iron-sulfur</keyword>
<evidence type="ECO:0000256" key="5">
    <source>
        <dbReference type="ARBA" id="ARBA00023014"/>
    </source>
</evidence>
<dbReference type="Gene3D" id="1.10.10.1590">
    <property type="entry name" value="NADH-quinone oxidoreductase subunit E"/>
    <property type="match status" value="1"/>
</dbReference>
<dbReference type="AlphaFoldDB" id="A0A2S9GVG1"/>
<dbReference type="Proteomes" id="UP000237839">
    <property type="component" value="Unassembled WGS sequence"/>
</dbReference>
<dbReference type="PROSITE" id="PS01099">
    <property type="entry name" value="COMPLEX1_24K"/>
    <property type="match status" value="1"/>
</dbReference>
<evidence type="ECO:0000313" key="9">
    <source>
        <dbReference type="EMBL" id="PRC91694.1"/>
    </source>
</evidence>
<dbReference type="GO" id="GO:0046872">
    <property type="term" value="F:metal ion binding"/>
    <property type="evidence" value="ECO:0007669"/>
    <property type="project" value="UniProtKB-KW"/>
</dbReference>
<dbReference type="RefSeq" id="WP_105533375.1">
    <property type="nucleotide sequence ID" value="NZ_PUGF01000020.1"/>
</dbReference>
<dbReference type="NCBIfam" id="TIGR01958">
    <property type="entry name" value="nuoE_fam"/>
    <property type="match status" value="1"/>
</dbReference>
<dbReference type="InterPro" id="IPR036249">
    <property type="entry name" value="Thioredoxin-like_sf"/>
</dbReference>
<accession>A0A2S9GVG1</accession>